<comment type="caution">
    <text evidence="1">The sequence shown here is derived from an EMBL/GenBank/DDBJ whole genome shotgun (WGS) entry which is preliminary data.</text>
</comment>
<gene>
    <name evidence="1" type="primary">g8993</name>
    <name evidence="1" type="ORF">NpPPO83_00008993</name>
</gene>
<evidence type="ECO:0000313" key="2">
    <source>
        <dbReference type="Proteomes" id="UP001165186"/>
    </source>
</evidence>
<protein>
    <submittedName>
        <fullName evidence="1">White collar-2 protein</fullName>
    </submittedName>
</protein>
<reference evidence="1" key="1">
    <citation type="submission" date="2024-09" db="EMBL/GenBank/DDBJ databases">
        <title>Draft Genome Sequences of Neofusicoccum parvum.</title>
        <authorList>
            <person name="Ashida A."/>
            <person name="Camagna M."/>
            <person name="Tanaka A."/>
            <person name="Takemoto D."/>
        </authorList>
    </citation>
    <scope>NUCLEOTIDE SEQUENCE</scope>
    <source>
        <strain evidence="1">PPO83</strain>
    </source>
</reference>
<accession>A0ACB5SA94</accession>
<evidence type="ECO:0000313" key="1">
    <source>
        <dbReference type="EMBL" id="GME32489.1"/>
    </source>
</evidence>
<sequence>MAASDTPPFDDSPTTPTATADSAIAFLRDPDSLVPTDDILLSSLPELHFILSPSTTILRVSTNCLAVLGCEPNLLLGQRLAALVHEDDARVFSTEINEALHPHAALPFRFYCRIRSVVHVDRDYSAFEFVGHYQRFEVTQQPSKTEGGTVSDQF</sequence>
<organism evidence="1 2">
    <name type="scientific">Neofusicoccum parvum</name>
    <dbReference type="NCBI Taxonomy" id="310453"/>
    <lineage>
        <taxon>Eukaryota</taxon>
        <taxon>Fungi</taxon>
        <taxon>Dikarya</taxon>
        <taxon>Ascomycota</taxon>
        <taxon>Pezizomycotina</taxon>
        <taxon>Dothideomycetes</taxon>
        <taxon>Dothideomycetes incertae sedis</taxon>
        <taxon>Botryosphaeriales</taxon>
        <taxon>Botryosphaeriaceae</taxon>
        <taxon>Neofusicoccum</taxon>
    </lineage>
</organism>
<dbReference type="EMBL" id="BSXG01000221">
    <property type="protein sequence ID" value="GME32489.1"/>
    <property type="molecule type" value="Genomic_DNA"/>
</dbReference>
<name>A0ACB5SA94_9PEZI</name>
<dbReference type="Proteomes" id="UP001165186">
    <property type="component" value="Unassembled WGS sequence"/>
</dbReference>
<keyword evidence="2" id="KW-1185">Reference proteome</keyword>
<proteinExistence type="predicted"/>